<evidence type="ECO:0000256" key="3">
    <source>
        <dbReference type="ARBA" id="ARBA00022695"/>
    </source>
</evidence>
<dbReference type="Gene3D" id="1.10.8.60">
    <property type="match status" value="1"/>
</dbReference>
<evidence type="ECO:0000256" key="4">
    <source>
        <dbReference type="ARBA" id="ARBA00022705"/>
    </source>
</evidence>
<keyword evidence="2" id="KW-0808">Transferase</keyword>
<comment type="catalytic activity">
    <reaction evidence="7">
        <text>DNA(n) + a 2'-deoxyribonucleoside 5'-triphosphate = DNA(n+1) + diphosphate</text>
        <dbReference type="Rhea" id="RHEA:22508"/>
        <dbReference type="Rhea" id="RHEA-COMP:17339"/>
        <dbReference type="Rhea" id="RHEA-COMP:17340"/>
        <dbReference type="ChEBI" id="CHEBI:33019"/>
        <dbReference type="ChEBI" id="CHEBI:61560"/>
        <dbReference type="ChEBI" id="CHEBI:173112"/>
        <dbReference type="EC" id="2.7.7.7"/>
    </reaction>
</comment>
<reference evidence="9" key="1">
    <citation type="submission" date="2017-02" db="EMBL/GenBank/DDBJ databases">
        <authorList>
            <person name="Varghese N."/>
            <person name="Submissions S."/>
        </authorList>
    </citation>
    <scope>NUCLEOTIDE SEQUENCE [LARGE SCALE GENOMIC DNA]</scope>
    <source>
        <strain evidence="9">UM2</strain>
    </source>
</reference>
<sequence length="340" mass="35409">MKADAGQIQRALDRPDPAVRLILLYGPDESGSRALAARIDKAMGAEAERIDIAGAQLKEDPARLADEAASISLFGGARHIRVDPAGDEIIDAAQALLEAPSAGNPVVVVAGNLRKDAKLVKLALASPMALAFASYLPEGRAADQVAVEIARELGLRLDPRAAQAIVAATNADRALIARELEKLALFLDASPDDPRPADAAAFETVGAVNDESDLSAIVDAVMGGRPEQAAAELALIGAPEAIGAVRAVLRRLAQIAPLRAEVAAGQSVDAVMAGAGKAIFWKDQKVVAGLLQRWSPDRIATATTRLAALERAYKRSGSPGMILIGEELLTIARVAASARR</sequence>
<dbReference type="OrthoDB" id="9804983at2"/>
<dbReference type="Gene3D" id="3.40.50.300">
    <property type="entry name" value="P-loop containing nucleotide triphosphate hydrolases"/>
    <property type="match status" value="1"/>
</dbReference>
<evidence type="ECO:0000313" key="9">
    <source>
        <dbReference type="Proteomes" id="UP000189818"/>
    </source>
</evidence>
<dbReference type="SUPFAM" id="SSF48019">
    <property type="entry name" value="post-AAA+ oligomerization domain-like"/>
    <property type="match status" value="1"/>
</dbReference>
<organism evidence="8 9">
    <name type="scientific">Rhizorhabdus histidinilytica</name>
    <dbReference type="NCBI Taxonomy" id="439228"/>
    <lineage>
        <taxon>Bacteria</taxon>
        <taxon>Pseudomonadati</taxon>
        <taxon>Pseudomonadota</taxon>
        <taxon>Alphaproteobacteria</taxon>
        <taxon>Sphingomonadales</taxon>
        <taxon>Sphingomonadaceae</taxon>
        <taxon>Rhizorhabdus</taxon>
    </lineage>
</organism>
<dbReference type="InterPro" id="IPR027417">
    <property type="entry name" value="P-loop_NTPase"/>
</dbReference>
<dbReference type="GO" id="GO:0006261">
    <property type="term" value="P:DNA-templated DNA replication"/>
    <property type="evidence" value="ECO:0007669"/>
    <property type="project" value="TreeGrafter"/>
</dbReference>
<evidence type="ECO:0000256" key="1">
    <source>
        <dbReference type="ARBA" id="ARBA00012417"/>
    </source>
</evidence>
<name>A0A1T5DQK4_9SPHN</name>
<keyword evidence="3" id="KW-0548">Nucleotidyltransferase</keyword>
<dbReference type="GO" id="GO:0003677">
    <property type="term" value="F:DNA binding"/>
    <property type="evidence" value="ECO:0007669"/>
    <property type="project" value="InterPro"/>
</dbReference>
<dbReference type="PANTHER" id="PTHR34388:SF1">
    <property type="entry name" value="DNA POLYMERASE III SUBUNIT DELTA"/>
    <property type="match status" value="1"/>
</dbReference>
<dbReference type="GO" id="GO:0003887">
    <property type="term" value="F:DNA-directed DNA polymerase activity"/>
    <property type="evidence" value="ECO:0007669"/>
    <property type="project" value="UniProtKB-KW"/>
</dbReference>
<dbReference type="InterPro" id="IPR005790">
    <property type="entry name" value="DNA_polIII_delta"/>
</dbReference>
<dbReference type="EMBL" id="FUYM01000005">
    <property type="protein sequence ID" value="SKB73860.1"/>
    <property type="molecule type" value="Genomic_DNA"/>
</dbReference>
<comment type="similarity">
    <text evidence="6">Belongs to the DNA polymerase HolA subunit family.</text>
</comment>
<dbReference type="NCBIfam" id="TIGR01128">
    <property type="entry name" value="holA"/>
    <property type="match status" value="1"/>
</dbReference>
<dbReference type="GO" id="GO:0009360">
    <property type="term" value="C:DNA polymerase III complex"/>
    <property type="evidence" value="ECO:0007669"/>
    <property type="project" value="TreeGrafter"/>
</dbReference>
<dbReference type="PANTHER" id="PTHR34388">
    <property type="entry name" value="DNA POLYMERASE III SUBUNIT DELTA"/>
    <property type="match status" value="1"/>
</dbReference>
<dbReference type="SUPFAM" id="SSF52540">
    <property type="entry name" value="P-loop containing nucleoside triphosphate hydrolases"/>
    <property type="match status" value="1"/>
</dbReference>
<dbReference type="STRING" id="439228.SAMN06295920_105363"/>
<keyword evidence="5" id="KW-0239">DNA-directed DNA polymerase</keyword>
<dbReference type="EC" id="2.7.7.7" evidence="1"/>
<gene>
    <name evidence="8" type="ORF">SAMN06295920_105363</name>
</gene>
<evidence type="ECO:0000256" key="7">
    <source>
        <dbReference type="ARBA" id="ARBA00049244"/>
    </source>
</evidence>
<accession>A0A1T5DQK4</accession>
<evidence type="ECO:0000256" key="5">
    <source>
        <dbReference type="ARBA" id="ARBA00022932"/>
    </source>
</evidence>
<dbReference type="InterPro" id="IPR008921">
    <property type="entry name" value="DNA_pol3_clamp-load_cplx_C"/>
</dbReference>
<proteinExistence type="inferred from homology"/>
<keyword evidence="9" id="KW-1185">Reference proteome</keyword>
<dbReference type="AlphaFoldDB" id="A0A1T5DQK4"/>
<protein>
    <recommendedName>
        <fullName evidence="1">DNA-directed DNA polymerase</fullName>
        <ecNumber evidence="1">2.7.7.7</ecNumber>
    </recommendedName>
</protein>
<evidence type="ECO:0000313" key="8">
    <source>
        <dbReference type="EMBL" id="SKB73860.1"/>
    </source>
</evidence>
<evidence type="ECO:0000256" key="6">
    <source>
        <dbReference type="ARBA" id="ARBA00034754"/>
    </source>
</evidence>
<dbReference type="Proteomes" id="UP000189818">
    <property type="component" value="Unassembled WGS sequence"/>
</dbReference>
<keyword evidence="4" id="KW-0235">DNA replication</keyword>
<evidence type="ECO:0000256" key="2">
    <source>
        <dbReference type="ARBA" id="ARBA00022679"/>
    </source>
</evidence>
<dbReference type="RefSeq" id="WP_079648715.1">
    <property type="nucleotide sequence ID" value="NZ_FUYM01000005.1"/>
</dbReference>